<keyword evidence="2" id="KW-1185">Reference proteome</keyword>
<organism evidence="1 2">
    <name type="scientific">Brachionus plicatilis</name>
    <name type="common">Marine rotifer</name>
    <name type="synonym">Brachionus muelleri</name>
    <dbReference type="NCBI Taxonomy" id="10195"/>
    <lineage>
        <taxon>Eukaryota</taxon>
        <taxon>Metazoa</taxon>
        <taxon>Spiralia</taxon>
        <taxon>Gnathifera</taxon>
        <taxon>Rotifera</taxon>
        <taxon>Eurotatoria</taxon>
        <taxon>Monogononta</taxon>
        <taxon>Pseudotrocha</taxon>
        <taxon>Ploima</taxon>
        <taxon>Brachionidae</taxon>
        <taxon>Brachionus</taxon>
    </lineage>
</organism>
<comment type="caution">
    <text evidence="1">The sequence shown here is derived from an EMBL/GenBank/DDBJ whole genome shotgun (WGS) entry which is preliminary data.</text>
</comment>
<evidence type="ECO:0000313" key="2">
    <source>
        <dbReference type="Proteomes" id="UP000276133"/>
    </source>
</evidence>
<reference evidence="1 2" key="1">
    <citation type="journal article" date="2018" name="Sci. Rep.">
        <title>Genomic signatures of local adaptation to the degree of environmental predictability in rotifers.</title>
        <authorList>
            <person name="Franch-Gras L."/>
            <person name="Hahn C."/>
            <person name="Garcia-Roger E.M."/>
            <person name="Carmona M.J."/>
            <person name="Serra M."/>
            <person name="Gomez A."/>
        </authorList>
    </citation>
    <scope>NUCLEOTIDE SEQUENCE [LARGE SCALE GENOMIC DNA]</scope>
    <source>
        <strain evidence="1">HYR1</strain>
    </source>
</reference>
<dbReference type="EMBL" id="REGN01003720">
    <property type="protein sequence ID" value="RNA21150.1"/>
    <property type="molecule type" value="Genomic_DNA"/>
</dbReference>
<accession>A0A3M7RC88</accession>
<evidence type="ECO:0000313" key="1">
    <source>
        <dbReference type="EMBL" id="RNA21150.1"/>
    </source>
</evidence>
<dbReference type="Proteomes" id="UP000276133">
    <property type="component" value="Unassembled WGS sequence"/>
</dbReference>
<protein>
    <submittedName>
        <fullName evidence="1">Uncharacterized protein</fullName>
    </submittedName>
</protein>
<gene>
    <name evidence="1" type="ORF">BpHYR1_011894</name>
</gene>
<proteinExistence type="predicted"/>
<dbReference type="AlphaFoldDB" id="A0A3M7RC88"/>
<sequence length="162" mass="19142">MNEIFDIQIRFTSVSKTCSVNETNFDFLIKKRMIGKISLSKTTKLNDLNNNIKSPLRYLFFRFLNKYSQLTFETKFNFSNFNHHLTYRILKLSKNISPIKIILSNLYFNHKNQQSFINKEKKLLMITYFAALYLQSSLLQFDSWLNFIGISTKVNLSGLINI</sequence>
<name>A0A3M7RC88_BRAPC</name>